<evidence type="ECO:0000256" key="9">
    <source>
        <dbReference type="HAMAP-Rule" id="MF_00834"/>
    </source>
</evidence>
<evidence type="ECO:0000256" key="5">
    <source>
        <dbReference type="ARBA" id="ARBA00022691"/>
    </source>
</evidence>
<keyword evidence="4 9" id="KW-0808">Transferase</keyword>
<dbReference type="EC" id="2.6.1.62" evidence="9"/>
<evidence type="ECO:0000256" key="2">
    <source>
        <dbReference type="ARBA" id="ARBA00005063"/>
    </source>
</evidence>
<feature type="binding site" evidence="9">
    <location>
        <begin position="310"/>
        <end position="311"/>
    </location>
    <ligand>
        <name>pyridoxal 5'-phosphate</name>
        <dbReference type="ChEBI" id="CHEBI:597326"/>
    </ligand>
</feature>
<comment type="function">
    <text evidence="9">Catalyzes the transfer of the alpha-amino group from S-adenosyl-L-methionine (SAM) to 7-keto-8-aminopelargonic acid (KAPA) to form 7,8-diaminopelargonic acid (DAPA). It is the only aminotransferase known to utilize SAM as an amino donor.</text>
</comment>
<dbReference type="InterPro" id="IPR005815">
    <property type="entry name" value="BioA"/>
</dbReference>
<dbReference type="GO" id="GO:0005737">
    <property type="term" value="C:cytoplasm"/>
    <property type="evidence" value="ECO:0007669"/>
    <property type="project" value="UniProtKB-SubCell"/>
</dbReference>
<comment type="subunit">
    <text evidence="9">Homodimer.</text>
</comment>
<protein>
    <recommendedName>
        <fullName evidence="9">Adenosylmethionine-8-amino-7-oxononanoate aminotransferase</fullName>
        <ecNumber evidence="9">2.6.1.62</ecNumber>
    </recommendedName>
    <alternativeName>
        <fullName evidence="9">7,8-diamino-pelargonic acid aminotransferase</fullName>
        <shortName evidence="9">DAPA AT</shortName>
        <shortName evidence="9">DAPA aminotransferase</shortName>
    </alternativeName>
    <alternativeName>
        <fullName evidence="9">7,8-diaminononanoate synthase</fullName>
        <shortName evidence="9">DANS</shortName>
    </alternativeName>
    <alternativeName>
        <fullName evidence="9">Diaminopelargonic acid synthase</fullName>
    </alternativeName>
</protein>
<gene>
    <name evidence="9" type="primary">bioA</name>
    <name evidence="10" type="ORF">Dthio_PD1385</name>
</gene>
<feature type="binding site" evidence="9">
    <location>
        <position position="247"/>
    </location>
    <ligand>
        <name>pyridoxal 5'-phosphate</name>
        <dbReference type="ChEBI" id="CHEBI:597326"/>
    </ligand>
</feature>
<dbReference type="InterPro" id="IPR049704">
    <property type="entry name" value="Aminotrans_3_PPA_site"/>
</dbReference>
<dbReference type="Pfam" id="PF00202">
    <property type="entry name" value="Aminotran_3"/>
    <property type="match status" value="1"/>
</dbReference>
<keyword evidence="9" id="KW-0963">Cytoplasm</keyword>
<dbReference type="GO" id="GO:0030170">
    <property type="term" value="F:pyridoxal phosphate binding"/>
    <property type="evidence" value="ECO:0007669"/>
    <property type="project" value="UniProtKB-UniRule"/>
</dbReference>
<dbReference type="PROSITE" id="PS00600">
    <property type="entry name" value="AA_TRANSFER_CLASS_3"/>
    <property type="match status" value="1"/>
</dbReference>
<dbReference type="PANTHER" id="PTHR42684:SF17">
    <property type="entry name" value="ADENOSYLMETHIONINE-8-AMINO-7-OXONONANOATE AMINOTRANSFERASE"/>
    <property type="match status" value="1"/>
</dbReference>
<dbReference type="Proteomes" id="UP000005496">
    <property type="component" value="Unassembled WGS sequence"/>
</dbReference>
<comment type="subcellular location">
    <subcellularLocation>
        <location evidence="9">Cytoplasm</location>
    </subcellularLocation>
</comment>
<evidence type="ECO:0000256" key="6">
    <source>
        <dbReference type="ARBA" id="ARBA00022756"/>
    </source>
</evidence>
<dbReference type="NCBIfam" id="NF005940">
    <property type="entry name" value="PRK07986.1"/>
    <property type="match status" value="1"/>
</dbReference>
<evidence type="ECO:0000256" key="7">
    <source>
        <dbReference type="ARBA" id="ARBA00022898"/>
    </source>
</evidence>
<feature type="binding site" evidence="9">
    <location>
        <position position="393"/>
    </location>
    <ligand>
        <name>substrate</name>
    </ligand>
</feature>
<keyword evidence="6 9" id="KW-0093">Biotin biosynthesis</keyword>
<dbReference type="CDD" id="cd00610">
    <property type="entry name" value="OAT_like"/>
    <property type="match status" value="1"/>
</dbReference>
<dbReference type="PANTHER" id="PTHR42684">
    <property type="entry name" value="ADENOSYLMETHIONINE-8-AMINO-7-OXONONANOATE AMINOTRANSFERASE"/>
    <property type="match status" value="1"/>
</dbReference>
<reference evidence="10" key="1">
    <citation type="submission" date="2010-05" db="EMBL/GenBank/DDBJ databases">
        <title>The draft genome of Desulfonatronospira thiodismutans ASO3-1.</title>
        <authorList>
            <consortium name="US DOE Joint Genome Institute (JGI-PGF)"/>
            <person name="Lucas S."/>
            <person name="Copeland A."/>
            <person name="Lapidus A."/>
            <person name="Cheng J.-F."/>
            <person name="Bruce D."/>
            <person name="Goodwin L."/>
            <person name="Pitluck S."/>
            <person name="Chertkov O."/>
            <person name="Brettin T."/>
            <person name="Detter J.C."/>
            <person name="Han C."/>
            <person name="Land M.L."/>
            <person name="Hauser L."/>
            <person name="Kyrpides N."/>
            <person name="Mikhailova N."/>
            <person name="Muyzer G."/>
            <person name="Woyke T."/>
        </authorList>
    </citation>
    <scope>NUCLEOTIDE SEQUENCE [LARGE SCALE GENOMIC DNA]</scope>
    <source>
        <strain evidence="10">ASO3-1</strain>
    </source>
</reference>
<comment type="catalytic activity">
    <reaction evidence="8 9">
        <text>(8S)-8-amino-7-oxononanoate + S-adenosyl-L-methionine = S-adenosyl-4-methylsulfanyl-2-oxobutanoate + (7R,8S)-7,8-diammoniononanoate</text>
        <dbReference type="Rhea" id="RHEA:16861"/>
        <dbReference type="ChEBI" id="CHEBI:16490"/>
        <dbReference type="ChEBI" id="CHEBI:59789"/>
        <dbReference type="ChEBI" id="CHEBI:149468"/>
        <dbReference type="ChEBI" id="CHEBI:149469"/>
        <dbReference type="EC" id="2.6.1.62"/>
    </reaction>
</comment>
<dbReference type="GO" id="GO:0004015">
    <property type="term" value="F:adenosylmethionine-8-amino-7-oxononanoate transaminase activity"/>
    <property type="evidence" value="ECO:0007669"/>
    <property type="project" value="UniProtKB-UniRule"/>
</dbReference>
<keyword evidence="11" id="KW-1185">Reference proteome</keyword>
<name>D6STN0_9BACT</name>
<accession>D6STN0</accession>
<dbReference type="InterPro" id="IPR005814">
    <property type="entry name" value="Aminotrans_3"/>
</dbReference>
<evidence type="ECO:0000256" key="3">
    <source>
        <dbReference type="ARBA" id="ARBA00022576"/>
    </source>
</evidence>
<organism evidence="10 11">
    <name type="scientific">Desulfonatronospira thiodismutans ASO3-1</name>
    <dbReference type="NCBI Taxonomy" id="555779"/>
    <lineage>
        <taxon>Bacteria</taxon>
        <taxon>Pseudomonadati</taxon>
        <taxon>Thermodesulfobacteriota</taxon>
        <taxon>Desulfovibrionia</taxon>
        <taxon>Desulfovibrionales</taxon>
        <taxon>Desulfonatronovibrionaceae</taxon>
        <taxon>Desulfonatronospira</taxon>
    </lineage>
</organism>
<dbReference type="EMBL" id="ACJN02000003">
    <property type="protein sequence ID" value="EFI34046.1"/>
    <property type="molecule type" value="Genomic_DNA"/>
</dbReference>
<feature type="binding site" evidence="9">
    <location>
        <position position="146"/>
    </location>
    <ligand>
        <name>substrate</name>
    </ligand>
</feature>
<dbReference type="AlphaFoldDB" id="D6STN0"/>
<dbReference type="NCBIfam" id="TIGR00508">
    <property type="entry name" value="bioA"/>
    <property type="match status" value="1"/>
</dbReference>
<comment type="caution">
    <text evidence="10">The sequence shown here is derived from an EMBL/GenBank/DDBJ whole genome shotgun (WGS) entry which is preliminary data.</text>
</comment>
<dbReference type="OrthoDB" id="9801834at2"/>
<dbReference type="UniPathway" id="UPA00078">
    <property type="reaction ID" value="UER00160"/>
</dbReference>
<feature type="binding site" evidence="9">
    <location>
        <position position="276"/>
    </location>
    <ligand>
        <name>substrate</name>
    </ligand>
</feature>
<keyword evidence="3 9" id="KW-0032">Aminotransferase</keyword>
<dbReference type="RefSeq" id="WP_008871395.1">
    <property type="nucleotide sequence ID" value="NZ_ACJN02000003.1"/>
</dbReference>
<dbReference type="Gene3D" id="3.40.640.10">
    <property type="entry name" value="Type I PLP-dependent aspartate aminotransferase-like (Major domain)"/>
    <property type="match status" value="1"/>
</dbReference>
<feature type="binding site" evidence="9">
    <location>
        <position position="53"/>
    </location>
    <ligand>
        <name>substrate</name>
    </ligand>
</feature>
<dbReference type="InterPro" id="IPR015424">
    <property type="entry name" value="PyrdxlP-dep_Trfase"/>
</dbReference>
<dbReference type="Gene3D" id="3.90.1150.10">
    <property type="entry name" value="Aspartate Aminotransferase, domain 1"/>
    <property type="match status" value="1"/>
</dbReference>
<evidence type="ECO:0000256" key="1">
    <source>
        <dbReference type="ARBA" id="ARBA00001933"/>
    </source>
</evidence>
<comment type="cofactor">
    <cofactor evidence="1 9">
        <name>pyridoxal 5'-phosphate</name>
        <dbReference type="ChEBI" id="CHEBI:597326"/>
    </cofactor>
</comment>
<feature type="binding site" evidence="9">
    <location>
        <begin position="113"/>
        <end position="114"/>
    </location>
    <ligand>
        <name>pyridoxal 5'-phosphate</name>
        <dbReference type="ChEBI" id="CHEBI:597326"/>
    </ligand>
</feature>
<evidence type="ECO:0000313" key="11">
    <source>
        <dbReference type="Proteomes" id="UP000005496"/>
    </source>
</evidence>
<keyword evidence="5 9" id="KW-0949">S-adenosyl-L-methionine</keyword>
<proteinExistence type="inferred from homology"/>
<dbReference type="FunFam" id="3.40.640.10:FF:000041">
    <property type="entry name" value="Adenosylmethionine-8-amino-7-oxononanoate aminotransferase"/>
    <property type="match status" value="1"/>
</dbReference>
<evidence type="ECO:0000313" key="10">
    <source>
        <dbReference type="EMBL" id="EFI34046.1"/>
    </source>
</evidence>
<keyword evidence="7 9" id="KW-0663">Pyridoxal phosphate</keyword>
<evidence type="ECO:0000256" key="4">
    <source>
        <dbReference type="ARBA" id="ARBA00022679"/>
    </source>
</evidence>
<dbReference type="GO" id="GO:0009102">
    <property type="term" value="P:biotin biosynthetic process"/>
    <property type="evidence" value="ECO:0007669"/>
    <property type="project" value="UniProtKB-UniRule"/>
</dbReference>
<comment type="similarity">
    <text evidence="9">Belongs to the class-III pyridoxal-phosphate-dependent aminotransferase family. BioA subfamily.</text>
</comment>
<feature type="site" description="Participates in the substrate recognition with KAPA and in a stacking interaction with the adenine ring of SAM" evidence="9">
    <location>
        <position position="18"/>
    </location>
</feature>
<evidence type="ECO:0000256" key="8">
    <source>
        <dbReference type="ARBA" id="ARBA00048449"/>
    </source>
</evidence>
<dbReference type="eggNOG" id="COG0161">
    <property type="taxonomic scope" value="Bacteria"/>
</dbReference>
<sequence length="428" mass="47148">MDWKEKLSFDQGHIWHPYTSLIDPLTVYPVESASGVRIRLTTGLELIDGMSSWWAVIHGYNHPELNKALAGQSQKTSHVMFGGLTHEPAIDLARELVRITPEGLDKVFFCDSGSVSVEVALKMALQYWQARGDTSRKRFLALRCGYHGDTFGAMSVCDPFNGMHSLYSGFLPENLFAPAPKSGFDGPCTPEDLQAVEEIMASHHQELAAFILEPVVQGAGGMRMYSPQYLARVRELCRKYQVLLIADEIATGFGRTGRLFACEHAGITPDIICLGKALTGGYMSMAATLCTTHIAETICRGDPGVFMHGPTFMANPLACSVSLASIRLLQESGWQEKTARIQEQMQRELITAGNIPGVRQARVLGAIGVLELDRQVPVGDIQQMFVQDGVWIRPFMNLIYIMPPYIIESGDLSRLTSAMLKAARHIGS</sequence>
<dbReference type="HAMAP" id="MF_00834">
    <property type="entry name" value="BioA"/>
    <property type="match status" value="1"/>
</dbReference>
<dbReference type="NCBIfam" id="NF004624">
    <property type="entry name" value="PRK05964.1"/>
    <property type="match status" value="1"/>
</dbReference>
<feature type="modified residue" description="N6-(pyridoxal phosphate)lysine" evidence="9">
    <location>
        <position position="276"/>
    </location>
</feature>
<dbReference type="InterPro" id="IPR015422">
    <property type="entry name" value="PyrdxlP-dep_Trfase_small"/>
</dbReference>
<dbReference type="SUPFAM" id="SSF53383">
    <property type="entry name" value="PLP-dependent transferases"/>
    <property type="match status" value="1"/>
</dbReference>
<dbReference type="InterPro" id="IPR015421">
    <property type="entry name" value="PyrdxlP-dep_Trfase_major"/>
</dbReference>
<comment type="pathway">
    <text evidence="2 9">Cofactor biosynthesis; biotin biosynthesis; 7,8-diaminononanoate from 8-amino-7-oxononanoate (SAM route): step 1/1.</text>
</comment>
<feature type="binding site" evidence="9">
    <location>
        <position position="309"/>
    </location>
    <ligand>
        <name>substrate</name>
    </ligand>
</feature>